<dbReference type="Pfam" id="PF13279">
    <property type="entry name" value="4HBT_2"/>
    <property type="match status" value="1"/>
</dbReference>
<name>A0A972P036_9BURK</name>
<comment type="caution">
    <text evidence="3">The sequence shown here is derived from an EMBL/GenBank/DDBJ whole genome shotgun (WGS) entry which is preliminary data.</text>
</comment>
<dbReference type="GO" id="GO:0047617">
    <property type="term" value="F:fatty acyl-CoA hydrolase activity"/>
    <property type="evidence" value="ECO:0007669"/>
    <property type="project" value="TreeGrafter"/>
</dbReference>
<evidence type="ECO:0000256" key="2">
    <source>
        <dbReference type="ARBA" id="ARBA00022801"/>
    </source>
</evidence>
<proteinExistence type="inferred from homology"/>
<comment type="similarity">
    <text evidence="1">Belongs to the 4-hydroxybenzoyl-CoA thioesterase family.</text>
</comment>
<dbReference type="PANTHER" id="PTHR31793">
    <property type="entry name" value="4-HYDROXYBENZOYL-COA THIOESTERASE FAMILY MEMBER"/>
    <property type="match status" value="1"/>
</dbReference>
<sequence length="165" mass="18534">MSEIRGFDVGPSEWLLSESPFVVRRRVKWGECDPAGVVYTVNFSEYVISIVNRFYSYLLGSPSETAKDRNGFGTPVKALSFVFNRSLRPDECFDVSVAVGDVRERSFDLSMEATTKDGESVFSAKLSPICIERRERRSIPIPPKFRERLLEVASCRAVANTHAGD</sequence>
<accession>A0A972P036</accession>
<organism evidence="3 4">
    <name type="scientific">Paraburkholderia elongata</name>
    <dbReference type="NCBI Taxonomy" id="2675747"/>
    <lineage>
        <taxon>Bacteria</taxon>
        <taxon>Pseudomonadati</taxon>
        <taxon>Pseudomonadota</taxon>
        <taxon>Betaproteobacteria</taxon>
        <taxon>Burkholderiales</taxon>
        <taxon>Burkholderiaceae</taxon>
        <taxon>Paraburkholderia</taxon>
    </lineage>
</organism>
<evidence type="ECO:0000256" key="1">
    <source>
        <dbReference type="ARBA" id="ARBA00005953"/>
    </source>
</evidence>
<dbReference type="SUPFAM" id="SSF54637">
    <property type="entry name" value="Thioesterase/thiol ester dehydrase-isomerase"/>
    <property type="match status" value="1"/>
</dbReference>
<dbReference type="Proteomes" id="UP000655523">
    <property type="component" value="Unassembled WGS sequence"/>
</dbReference>
<dbReference type="EMBL" id="WOEZ01000277">
    <property type="protein sequence ID" value="NPT61639.1"/>
    <property type="molecule type" value="Genomic_DNA"/>
</dbReference>
<dbReference type="PANTHER" id="PTHR31793:SF27">
    <property type="entry name" value="NOVEL THIOESTERASE SUPERFAMILY DOMAIN AND SAPOSIN A-TYPE DOMAIN CONTAINING PROTEIN (0610012H03RIK)"/>
    <property type="match status" value="1"/>
</dbReference>
<dbReference type="InterPro" id="IPR050563">
    <property type="entry name" value="4-hydroxybenzoyl-CoA_TE"/>
</dbReference>
<dbReference type="RefSeq" id="WP_172177433.1">
    <property type="nucleotide sequence ID" value="NZ_WOEZ01000277.1"/>
</dbReference>
<reference evidence="3 4" key="1">
    <citation type="submission" date="2019-11" db="EMBL/GenBank/DDBJ databases">
        <title>Metabolism of dissolved organic matter in forest soils.</title>
        <authorList>
            <person name="Cyle K.T."/>
            <person name="Wilhelm R.C."/>
            <person name="Martinez C.E."/>
        </authorList>
    </citation>
    <scope>NUCLEOTIDE SEQUENCE [LARGE SCALE GENOMIC DNA]</scope>
    <source>
        <strain evidence="3 4">5N</strain>
    </source>
</reference>
<protein>
    <submittedName>
        <fullName evidence="3">Thioesterase</fullName>
    </submittedName>
</protein>
<evidence type="ECO:0000313" key="4">
    <source>
        <dbReference type="Proteomes" id="UP000655523"/>
    </source>
</evidence>
<dbReference type="AlphaFoldDB" id="A0A972P036"/>
<evidence type="ECO:0000313" key="3">
    <source>
        <dbReference type="EMBL" id="NPT61639.1"/>
    </source>
</evidence>
<gene>
    <name evidence="3" type="ORF">GNZ13_45745</name>
</gene>
<dbReference type="Gene3D" id="3.10.129.10">
    <property type="entry name" value="Hotdog Thioesterase"/>
    <property type="match status" value="1"/>
</dbReference>
<dbReference type="InterPro" id="IPR029069">
    <property type="entry name" value="HotDog_dom_sf"/>
</dbReference>
<keyword evidence="4" id="KW-1185">Reference proteome</keyword>
<dbReference type="CDD" id="cd00586">
    <property type="entry name" value="4HBT"/>
    <property type="match status" value="1"/>
</dbReference>
<keyword evidence="2" id="KW-0378">Hydrolase</keyword>